<keyword evidence="4 5" id="KW-0472">Membrane</keyword>
<gene>
    <name evidence="7" type="ORF">Krac_5932</name>
</gene>
<evidence type="ECO:0000256" key="4">
    <source>
        <dbReference type="ARBA" id="ARBA00023136"/>
    </source>
</evidence>
<dbReference type="Gene3D" id="1.20.1250.20">
    <property type="entry name" value="MFS general substrate transporter like domains"/>
    <property type="match status" value="1"/>
</dbReference>
<keyword evidence="3 5" id="KW-1133">Transmembrane helix</keyword>
<protein>
    <submittedName>
        <fullName evidence="7">General substrate transporter</fullName>
    </submittedName>
</protein>
<dbReference type="PROSITE" id="PS00216">
    <property type="entry name" value="SUGAR_TRANSPORT_1"/>
    <property type="match status" value="1"/>
</dbReference>
<dbReference type="InterPro" id="IPR036259">
    <property type="entry name" value="MFS_trans_sf"/>
</dbReference>
<feature type="transmembrane region" description="Helical" evidence="5">
    <location>
        <begin position="314"/>
        <end position="333"/>
    </location>
</feature>
<sequence length="452" mass="48950">METKTSHIAESRLLTKSVGFIAFVSAMGAFLDGYDNLVIGAVLLLLQPAWKLTAPQLGLISSAAFLGMALGGLIFGRLTDKIGRQTSFILDLSLFVIGGLVSAFASNISILLIGRFIAGLAIGADVPISTSLIAEFSPKNKRGFLTGLMQPFWFAGATVSGIVTIVFLLNGNQNAWRWALGLSAVIAVIVMLLRTRMPESPRWLLAKGQNVDQEEFSRKVDESSTSVPSSVDAESKVSVLFSKRYAVPLTVVLVFWFVSIYRGSSFNSYLPILLQTFGVHGNIAALEVNTVLYLIYAVVSFITALFLDRIGRRSIILTSWLINVVFTFAVAFVTGSQPILFVALILASTICNQIVTTALYPWSVEFFPTMLRGTAQGLATGISRFGAMFATFIFPILQVSLGWTWAVTVVSVVMFIGLIVGFILRPVATENRSLEEILGSESKLIGTEGEKA</sequence>
<keyword evidence="8" id="KW-1185">Reference proteome</keyword>
<dbReference type="GO" id="GO:0005886">
    <property type="term" value="C:plasma membrane"/>
    <property type="evidence" value="ECO:0007669"/>
    <property type="project" value="UniProtKB-SubCell"/>
</dbReference>
<dbReference type="Pfam" id="PF00083">
    <property type="entry name" value="Sugar_tr"/>
    <property type="match status" value="1"/>
</dbReference>
<evidence type="ECO:0000313" key="8">
    <source>
        <dbReference type="Proteomes" id="UP000004508"/>
    </source>
</evidence>
<feature type="transmembrane region" description="Helical" evidence="5">
    <location>
        <begin position="283"/>
        <end position="307"/>
    </location>
</feature>
<feature type="domain" description="Major facilitator superfamily (MFS) profile" evidence="6">
    <location>
        <begin position="21"/>
        <end position="429"/>
    </location>
</feature>
<evidence type="ECO:0000259" key="6">
    <source>
        <dbReference type="PROSITE" id="PS50850"/>
    </source>
</evidence>
<feature type="transmembrane region" description="Helical" evidence="5">
    <location>
        <begin position="175"/>
        <end position="193"/>
    </location>
</feature>
<dbReference type="OrthoDB" id="9810492at2"/>
<dbReference type="GO" id="GO:0046943">
    <property type="term" value="F:carboxylic acid transmembrane transporter activity"/>
    <property type="evidence" value="ECO:0007669"/>
    <property type="project" value="TreeGrafter"/>
</dbReference>
<feature type="transmembrane region" description="Helical" evidence="5">
    <location>
        <begin position="116"/>
        <end position="136"/>
    </location>
</feature>
<evidence type="ECO:0000256" key="5">
    <source>
        <dbReference type="SAM" id="Phobius"/>
    </source>
</evidence>
<dbReference type="CDD" id="cd17316">
    <property type="entry name" value="MFS_SV2_like"/>
    <property type="match status" value="1"/>
</dbReference>
<comment type="caution">
    <text evidence="7">The sequence shown here is derived from an EMBL/GenBank/DDBJ whole genome shotgun (WGS) entry which is preliminary data.</text>
</comment>
<keyword evidence="2 5" id="KW-0812">Transmembrane</keyword>
<accession>D6TX89</accession>
<feature type="transmembrane region" description="Helical" evidence="5">
    <location>
        <begin position="148"/>
        <end position="169"/>
    </location>
</feature>
<feature type="transmembrane region" description="Helical" evidence="5">
    <location>
        <begin position="339"/>
        <end position="362"/>
    </location>
</feature>
<proteinExistence type="predicted"/>
<dbReference type="AlphaFoldDB" id="D6TX89"/>
<name>D6TX89_KTERA</name>
<dbReference type="STRING" id="485913.Krac_5932"/>
<feature type="transmembrane region" description="Helical" evidence="5">
    <location>
        <begin position="245"/>
        <end position="263"/>
    </location>
</feature>
<evidence type="ECO:0000256" key="1">
    <source>
        <dbReference type="ARBA" id="ARBA00004651"/>
    </source>
</evidence>
<feature type="transmembrane region" description="Helical" evidence="5">
    <location>
        <begin position="20"/>
        <end position="45"/>
    </location>
</feature>
<feature type="transmembrane region" description="Helical" evidence="5">
    <location>
        <begin position="403"/>
        <end position="424"/>
    </location>
</feature>
<dbReference type="InterPro" id="IPR005829">
    <property type="entry name" value="Sugar_transporter_CS"/>
</dbReference>
<dbReference type="PROSITE" id="PS50850">
    <property type="entry name" value="MFS"/>
    <property type="match status" value="1"/>
</dbReference>
<dbReference type="InterPro" id="IPR005828">
    <property type="entry name" value="MFS_sugar_transport-like"/>
</dbReference>
<feature type="transmembrane region" description="Helical" evidence="5">
    <location>
        <begin position="88"/>
        <end position="110"/>
    </location>
</feature>
<evidence type="ECO:0000256" key="2">
    <source>
        <dbReference type="ARBA" id="ARBA00022692"/>
    </source>
</evidence>
<organism evidence="7 8">
    <name type="scientific">Ktedonobacter racemifer DSM 44963</name>
    <dbReference type="NCBI Taxonomy" id="485913"/>
    <lineage>
        <taxon>Bacteria</taxon>
        <taxon>Bacillati</taxon>
        <taxon>Chloroflexota</taxon>
        <taxon>Ktedonobacteria</taxon>
        <taxon>Ktedonobacterales</taxon>
        <taxon>Ktedonobacteraceae</taxon>
        <taxon>Ktedonobacter</taxon>
    </lineage>
</organism>
<evidence type="ECO:0000256" key="3">
    <source>
        <dbReference type="ARBA" id="ARBA00022989"/>
    </source>
</evidence>
<feature type="transmembrane region" description="Helical" evidence="5">
    <location>
        <begin position="374"/>
        <end position="397"/>
    </location>
</feature>
<feature type="transmembrane region" description="Helical" evidence="5">
    <location>
        <begin position="57"/>
        <end position="76"/>
    </location>
</feature>
<dbReference type="PANTHER" id="PTHR23508">
    <property type="entry name" value="CARBOXYLIC ACID TRANSPORTER PROTEIN HOMOLOG"/>
    <property type="match status" value="1"/>
</dbReference>
<evidence type="ECO:0000313" key="7">
    <source>
        <dbReference type="EMBL" id="EFH84822.1"/>
    </source>
</evidence>
<dbReference type="EMBL" id="ADVG01000003">
    <property type="protein sequence ID" value="EFH84822.1"/>
    <property type="molecule type" value="Genomic_DNA"/>
</dbReference>
<dbReference type="Proteomes" id="UP000004508">
    <property type="component" value="Unassembled WGS sequence"/>
</dbReference>
<dbReference type="InParanoid" id="D6TX89"/>
<comment type="subcellular location">
    <subcellularLocation>
        <location evidence="1">Cell membrane</location>
        <topology evidence="1">Multi-pass membrane protein</topology>
    </subcellularLocation>
</comment>
<dbReference type="RefSeq" id="WP_007916620.1">
    <property type="nucleotide sequence ID" value="NZ_ADVG01000003.1"/>
</dbReference>
<dbReference type="SUPFAM" id="SSF103473">
    <property type="entry name" value="MFS general substrate transporter"/>
    <property type="match status" value="1"/>
</dbReference>
<reference evidence="7 8" key="1">
    <citation type="journal article" date="2011" name="Stand. Genomic Sci.">
        <title>Non-contiguous finished genome sequence and contextual data of the filamentous soil bacterium Ktedonobacter racemifer type strain (SOSP1-21).</title>
        <authorList>
            <person name="Chang Y.J."/>
            <person name="Land M."/>
            <person name="Hauser L."/>
            <person name="Chertkov O."/>
            <person name="Del Rio T.G."/>
            <person name="Nolan M."/>
            <person name="Copeland A."/>
            <person name="Tice H."/>
            <person name="Cheng J.F."/>
            <person name="Lucas S."/>
            <person name="Han C."/>
            <person name="Goodwin L."/>
            <person name="Pitluck S."/>
            <person name="Ivanova N."/>
            <person name="Ovchinikova G."/>
            <person name="Pati A."/>
            <person name="Chen A."/>
            <person name="Palaniappan K."/>
            <person name="Mavromatis K."/>
            <person name="Liolios K."/>
            <person name="Brettin T."/>
            <person name="Fiebig A."/>
            <person name="Rohde M."/>
            <person name="Abt B."/>
            <person name="Goker M."/>
            <person name="Detter J.C."/>
            <person name="Woyke T."/>
            <person name="Bristow J."/>
            <person name="Eisen J.A."/>
            <person name="Markowitz V."/>
            <person name="Hugenholtz P."/>
            <person name="Kyrpides N.C."/>
            <person name="Klenk H.P."/>
            <person name="Lapidus A."/>
        </authorList>
    </citation>
    <scope>NUCLEOTIDE SEQUENCE [LARGE SCALE GENOMIC DNA]</scope>
    <source>
        <strain evidence="8">DSM 44963</strain>
    </source>
</reference>
<dbReference type="PANTHER" id="PTHR23508:SF10">
    <property type="entry name" value="CARBOXYLIC ACID TRANSPORTER PROTEIN HOMOLOG"/>
    <property type="match status" value="1"/>
</dbReference>
<dbReference type="PROSITE" id="PS00217">
    <property type="entry name" value="SUGAR_TRANSPORT_2"/>
    <property type="match status" value="1"/>
</dbReference>
<dbReference type="eggNOG" id="COG2814">
    <property type="taxonomic scope" value="Bacteria"/>
</dbReference>
<dbReference type="InterPro" id="IPR020846">
    <property type="entry name" value="MFS_dom"/>
</dbReference>